<dbReference type="GO" id="GO:0003723">
    <property type="term" value="F:RNA binding"/>
    <property type="evidence" value="ECO:0007669"/>
    <property type="project" value="UniProtKB-KW"/>
</dbReference>
<evidence type="ECO:0000256" key="4">
    <source>
        <dbReference type="ARBA" id="ARBA00022884"/>
    </source>
</evidence>
<dbReference type="KEGG" id="tva:4756810"/>
<dbReference type="eggNOG" id="KOG2159">
    <property type="taxonomic scope" value="Eukaryota"/>
</dbReference>
<dbReference type="VEuPathDB" id="TrichDB:TVAG_107950"/>
<dbReference type="STRING" id="5722.A2F7W5"/>
<proteinExistence type="inferred from homology"/>
<dbReference type="SUPFAM" id="SSF81301">
    <property type="entry name" value="Nucleotidyltransferase"/>
    <property type="match status" value="1"/>
</dbReference>
<sequence>MIDENIRKLESGEAFSKLDSEVIDIIKRTVTEILPKNVIVRIAGGWVRDKILGKENDDIDIAISGATCTEFSQTMVKVLGPNTKVVILEANHEQSKHLNTARVCLFRDFWLDICGLRSESYSEGETSEGTAQSDARHRDFSMNALFFNLQTMKIEDYVKGVQSIKDKVIRTPISAIEDFTDDPNRIVRCFRFVAKYDFQIDQEILDAIPKIIPLFLHNITKDRIATELTKMLHAKSAFFAMQHLISSGMLSPIFDSESLWSLDMEKTLQRVRRVHQIQPDLTGNDSMITYFAAVLLDLEEKKAVPDPEKKNKPMPAITYQIVRSMRLQNALADNVKKILHGKLMVEKIFKDGMNRVNVGRFVMSTGPLFYLVRPLLQTDDLLDFYDNKLKPFIEEQNLSKSYEMKQILDGVTLASVHGIKPGPGLKDLIDQMIDWQFANPNGTSDDYKKYIAEKKGH</sequence>
<evidence type="ECO:0000259" key="6">
    <source>
        <dbReference type="Pfam" id="PF01743"/>
    </source>
</evidence>
<dbReference type="Gene3D" id="1.10.3090.10">
    <property type="entry name" value="cca-adding enzyme, domain 2"/>
    <property type="match status" value="1"/>
</dbReference>
<evidence type="ECO:0000313" key="8">
    <source>
        <dbReference type="EMBL" id="EAX99007.1"/>
    </source>
</evidence>
<reference evidence="8" key="1">
    <citation type="submission" date="2006-10" db="EMBL/GenBank/DDBJ databases">
        <authorList>
            <person name="Amadeo P."/>
            <person name="Zhao Q."/>
            <person name="Wortman J."/>
            <person name="Fraser-Liggett C."/>
            <person name="Carlton J."/>
        </authorList>
    </citation>
    <scope>NUCLEOTIDE SEQUENCE</scope>
    <source>
        <strain evidence="8">G3</strain>
    </source>
</reference>
<dbReference type="RefSeq" id="XP_001311937.1">
    <property type="nucleotide sequence ID" value="XM_001311936.1"/>
</dbReference>
<dbReference type="GO" id="GO:0052929">
    <property type="term" value="F:ATP:3'-cytidine-cytidine-tRNA adenylyltransferase activity"/>
    <property type="evidence" value="ECO:0000318"/>
    <property type="project" value="GO_Central"/>
</dbReference>
<dbReference type="GO" id="GO:0052927">
    <property type="term" value="F:CC tRNA cytidylyltransferase activity"/>
    <property type="evidence" value="ECO:0000318"/>
    <property type="project" value="GO_Central"/>
</dbReference>
<evidence type="ECO:0000256" key="2">
    <source>
        <dbReference type="ARBA" id="ARBA00022679"/>
    </source>
</evidence>
<dbReference type="VEuPathDB" id="TrichDB:TVAGG3_1022920"/>
<evidence type="ECO:0000256" key="3">
    <source>
        <dbReference type="ARBA" id="ARBA00022741"/>
    </source>
</evidence>
<keyword evidence="3" id="KW-0547">Nucleotide-binding</keyword>
<dbReference type="SMR" id="A2F7W5"/>
<feature type="domain" description="Poly A polymerase head" evidence="6">
    <location>
        <begin position="41"/>
        <end position="170"/>
    </location>
</feature>
<accession>A2F7W5</accession>
<gene>
    <name evidence="8" type="ORF">TVAG_107950</name>
</gene>
<dbReference type="Pfam" id="PF12627">
    <property type="entry name" value="PolyA_pol_RNAbd"/>
    <property type="match status" value="1"/>
</dbReference>
<evidence type="ECO:0000313" key="9">
    <source>
        <dbReference type="Proteomes" id="UP000001542"/>
    </source>
</evidence>
<dbReference type="AlphaFoldDB" id="A2F7W5"/>
<keyword evidence="9" id="KW-1185">Reference proteome</keyword>
<dbReference type="CDD" id="cd05398">
    <property type="entry name" value="NT_ClassII-CCAase"/>
    <property type="match status" value="1"/>
</dbReference>
<evidence type="ECO:0000256" key="1">
    <source>
        <dbReference type="ARBA" id="ARBA00007265"/>
    </source>
</evidence>
<dbReference type="Gene3D" id="3.30.460.10">
    <property type="entry name" value="Beta Polymerase, domain 2"/>
    <property type="match status" value="1"/>
</dbReference>
<organism evidence="8 9">
    <name type="scientific">Trichomonas vaginalis (strain ATCC PRA-98 / G3)</name>
    <dbReference type="NCBI Taxonomy" id="412133"/>
    <lineage>
        <taxon>Eukaryota</taxon>
        <taxon>Metamonada</taxon>
        <taxon>Parabasalia</taxon>
        <taxon>Trichomonadida</taxon>
        <taxon>Trichomonadidae</taxon>
        <taxon>Trichomonas</taxon>
    </lineage>
</organism>
<dbReference type="InterPro" id="IPR032828">
    <property type="entry name" value="PolyA_RNA-bd"/>
</dbReference>
<dbReference type="InParanoid" id="A2F7W5"/>
<dbReference type="OrthoDB" id="445712at2759"/>
<dbReference type="GO" id="GO:0000166">
    <property type="term" value="F:nucleotide binding"/>
    <property type="evidence" value="ECO:0007669"/>
    <property type="project" value="UniProtKB-KW"/>
</dbReference>
<reference evidence="8" key="2">
    <citation type="journal article" date="2007" name="Science">
        <title>Draft genome sequence of the sexually transmitted pathogen Trichomonas vaginalis.</title>
        <authorList>
            <person name="Carlton J.M."/>
            <person name="Hirt R.P."/>
            <person name="Silva J.C."/>
            <person name="Delcher A.L."/>
            <person name="Schatz M."/>
            <person name="Zhao Q."/>
            <person name="Wortman J.R."/>
            <person name="Bidwell S.L."/>
            <person name="Alsmark U.C.M."/>
            <person name="Besteiro S."/>
            <person name="Sicheritz-Ponten T."/>
            <person name="Noel C.J."/>
            <person name="Dacks J.B."/>
            <person name="Foster P.G."/>
            <person name="Simillion C."/>
            <person name="Van de Peer Y."/>
            <person name="Miranda-Saavedra D."/>
            <person name="Barton G.J."/>
            <person name="Westrop G.D."/>
            <person name="Mueller S."/>
            <person name="Dessi D."/>
            <person name="Fiori P.L."/>
            <person name="Ren Q."/>
            <person name="Paulsen I."/>
            <person name="Zhang H."/>
            <person name="Bastida-Corcuera F.D."/>
            <person name="Simoes-Barbosa A."/>
            <person name="Brown M.T."/>
            <person name="Hayes R.D."/>
            <person name="Mukherjee M."/>
            <person name="Okumura C.Y."/>
            <person name="Schneider R."/>
            <person name="Smith A.J."/>
            <person name="Vanacova S."/>
            <person name="Villalvazo M."/>
            <person name="Haas B.J."/>
            <person name="Pertea M."/>
            <person name="Feldblyum T.V."/>
            <person name="Utterback T.R."/>
            <person name="Shu C.L."/>
            <person name="Osoegawa K."/>
            <person name="de Jong P.J."/>
            <person name="Hrdy I."/>
            <person name="Horvathova L."/>
            <person name="Zubacova Z."/>
            <person name="Dolezal P."/>
            <person name="Malik S.B."/>
            <person name="Logsdon J.M. Jr."/>
            <person name="Henze K."/>
            <person name="Gupta A."/>
            <person name="Wang C.C."/>
            <person name="Dunne R.L."/>
            <person name="Upcroft J.A."/>
            <person name="Upcroft P."/>
            <person name="White O."/>
            <person name="Salzberg S.L."/>
            <person name="Tang P."/>
            <person name="Chiu C.-H."/>
            <person name="Lee Y.-S."/>
            <person name="Embley T.M."/>
            <person name="Coombs G.H."/>
            <person name="Mottram J.C."/>
            <person name="Tachezy J."/>
            <person name="Fraser-Liggett C.M."/>
            <person name="Johnson P.J."/>
        </authorList>
    </citation>
    <scope>NUCLEOTIDE SEQUENCE [LARGE SCALE GENOMIC DNA]</scope>
    <source>
        <strain evidence="8">G3</strain>
    </source>
</reference>
<dbReference type="InterPro" id="IPR002646">
    <property type="entry name" value="PolA_pol_head_dom"/>
</dbReference>
<dbReference type="Proteomes" id="UP000001542">
    <property type="component" value="Unassembled WGS sequence"/>
</dbReference>
<protein>
    <submittedName>
        <fullName evidence="8">PolyA polymerase family protein</fullName>
    </submittedName>
</protein>
<dbReference type="SUPFAM" id="SSF81891">
    <property type="entry name" value="Poly A polymerase C-terminal region-like"/>
    <property type="match status" value="1"/>
</dbReference>
<dbReference type="FunFam" id="3.30.460.10:FF:000048">
    <property type="entry name" value="PolyA polymerase family protein"/>
    <property type="match status" value="1"/>
</dbReference>
<evidence type="ECO:0000256" key="5">
    <source>
        <dbReference type="RuleBase" id="RU003953"/>
    </source>
</evidence>
<name>A2F7W5_TRIV3</name>
<keyword evidence="2 5" id="KW-0808">Transferase</keyword>
<dbReference type="Pfam" id="PF01743">
    <property type="entry name" value="PolyA_pol"/>
    <property type="match status" value="1"/>
</dbReference>
<comment type="similarity">
    <text evidence="1 5">Belongs to the tRNA nucleotidyltransferase/poly(A) polymerase family.</text>
</comment>
<dbReference type="EMBL" id="DS113654">
    <property type="protein sequence ID" value="EAX99007.1"/>
    <property type="molecule type" value="Genomic_DNA"/>
</dbReference>
<dbReference type="PANTHER" id="PTHR13734:SF5">
    <property type="entry name" value="CCA TRNA NUCLEOTIDYLTRANSFERASE, MITOCHONDRIAL"/>
    <property type="match status" value="1"/>
</dbReference>
<evidence type="ECO:0000259" key="7">
    <source>
        <dbReference type="Pfam" id="PF12627"/>
    </source>
</evidence>
<dbReference type="GO" id="GO:0001680">
    <property type="term" value="P:tRNA 3'-terminal CCA addition"/>
    <property type="evidence" value="ECO:0000318"/>
    <property type="project" value="GO_Central"/>
</dbReference>
<dbReference type="FunFam" id="1.10.3090.10:FF:000013">
    <property type="entry name" value="PolyA polymerase family protein"/>
    <property type="match status" value="1"/>
</dbReference>
<keyword evidence="4 5" id="KW-0694">RNA-binding</keyword>
<feature type="domain" description="tRNA nucleotidyltransferase/poly(A) polymerase RNA and SrmB- binding" evidence="7">
    <location>
        <begin position="197"/>
        <end position="254"/>
    </location>
</feature>
<dbReference type="PANTHER" id="PTHR13734">
    <property type="entry name" value="TRNA-NUCLEOTIDYLTRANSFERASE"/>
    <property type="match status" value="1"/>
</dbReference>
<dbReference type="InterPro" id="IPR043519">
    <property type="entry name" value="NT_sf"/>
</dbReference>